<accession>X0TJT6</accession>
<proteinExistence type="predicted"/>
<sequence>MPTPDSWDTWTTIQDGINTFAVHMDPQGHHRRCYAFHLFGGTEPYGFQEWLRRRRRAGKG</sequence>
<organism evidence="1">
    <name type="scientific">marine sediment metagenome</name>
    <dbReference type="NCBI Taxonomy" id="412755"/>
    <lineage>
        <taxon>unclassified sequences</taxon>
        <taxon>metagenomes</taxon>
        <taxon>ecological metagenomes</taxon>
    </lineage>
</organism>
<reference evidence="1" key="1">
    <citation type="journal article" date="2014" name="Front. Microbiol.">
        <title>High frequency of phylogenetically diverse reductive dehalogenase-homologous genes in deep subseafloor sedimentary metagenomes.</title>
        <authorList>
            <person name="Kawai M."/>
            <person name="Futagami T."/>
            <person name="Toyoda A."/>
            <person name="Takaki Y."/>
            <person name="Nishi S."/>
            <person name="Hori S."/>
            <person name="Arai W."/>
            <person name="Tsubouchi T."/>
            <person name="Morono Y."/>
            <person name="Uchiyama I."/>
            <person name="Ito T."/>
            <person name="Fujiyama A."/>
            <person name="Inagaki F."/>
            <person name="Takami H."/>
        </authorList>
    </citation>
    <scope>NUCLEOTIDE SEQUENCE</scope>
    <source>
        <strain evidence="1">Expedition CK06-06</strain>
    </source>
</reference>
<dbReference type="AlphaFoldDB" id="X0TJT6"/>
<name>X0TJT6_9ZZZZ</name>
<protein>
    <submittedName>
        <fullName evidence="1">Uncharacterized protein</fullName>
    </submittedName>
</protein>
<gene>
    <name evidence="1" type="ORF">S01H1_31167</name>
</gene>
<comment type="caution">
    <text evidence="1">The sequence shown here is derived from an EMBL/GenBank/DDBJ whole genome shotgun (WGS) entry which is preliminary data.</text>
</comment>
<dbReference type="EMBL" id="BARS01019216">
    <property type="protein sequence ID" value="GAF88412.1"/>
    <property type="molecule type" value="Genomic_DNA"/>
</dbReference>
<evidence type="ECO:0000313" key="1">
    <source>
        <dbReference type="EMBL" id="GAF88412.1"/>
    </source>
</evidence>